<dbReference type="PANTHER" id="PTHR30069:SF29">
    <property type="entry name" value="HEMOGLOBIN AND HEMOGLOBIN-HAPTOGLOBIN-BINDING PROTEIN 1-RELATED"/>
    <property type="match status" value="1"/>
</dbReference>
<sequence>MDFSADTVALEGVDVFAPDYLKYSLGHTVKKLAKDHLQEFHGQDLGAMLQKRTGIFVRQYGPGMLASVTMRGASAGHIAVFWNGLPINSPSLGQTDFSIVPVNGIDQATIHFGGSAALYGTDAIGGSIHLDSELQFNQGHQVEIQQGAGSFGRFNSQVKYGYSTEKLALRTSIYRNSAKNDFPFRNRSRIGQPMERQVNAAVEQYGVNQDLGWNLGANSQIKTSLWWNLTDRELQPLMGSNALEVQKDQNLRWALDYLLYGEKSLFNVKVGVIHDEMIFDRTSRNLVTQYLVSTDYEKKVSDSWESKSGLRYTLIDGNLSSYHAMDNRLEAYHSSSFRITERLSSSVNMRQLIYEGNWAPFTPSVSGTYSFVQSETHHLAANTAISRNFKVPTLNDRFWQPGGNPDLLPEDSWSSEVGLVHNWEGTSTQVETRVNYYRMKVENWIIWLPTGNFWTPSNIRNVNNRGVEAFFEANQKVGQGTVGLDLNYAYTRAQISSDDNESTIGRQLPYTPLHKGNIQLSYKWKGLRFFAAQTYVDENFVTTDNSLDIPSYTLYDLGASWEGRLLGQALRFQAQVHNVLNTEYQVLRQRPMPGRNYNINIHFKF</sequence>
<dbReference type="Pfam" id="PF00593">
    <property type="entry name" value="TonB_dep_Rec_b-barrel"/>
    <property type="match status" value="1"/>
</dbReference>
<keyword evidence="3 10" id="KW-1134">Transmembrane beta strand</keyword>
<dbReference type="GO" id="GO:0009279">
    <property type="term" value="C:cell outer membrane"/>
    <property type="evidence" value="ECO:0007669"/>
    <property type="project" value="UniProtKB-SubCell"/>
</dbReference>
<evidence type="ECO:0000313" key="15">
    <source>
        <dbReference type="Proteomes" id="UP001319104"/>
    </source>
</evidence>
<name>A0AAP2CKH9_9BACT</name>
<evidence type="ECO:0000256" key="11">
    <source>
        <dbReference type="RuleBase" id="RU003357"/>
    </source>
</evidence>
<evidence type="ECO:0000256" key="10">
    <source>
        <dbReference type="PROSITE-ProRule" id="PRU01360"/>
    </source>
</evidence>
<dbReference type="PROSITE" id="PS52016">
    <property type="entry name" value="TONB_DEPENDENT_REC_3"/>
    <property type="match status" value="1"/>
</dbReference>
<dbReference type="GO" id="GO:0044718">
    <property type="term" value="P:siderophore transmembrane transport"/>
    <property type="evidence" value="ECO:0007669"/>
    <property type="project" value="TreeGrafter"/>
</dbReference>
<keyword evidence="5" id="KW-0732">Signal</keyword>
<keyword evidence="8 14" id="KW-0675">Receptor</keyword>
<evidence type="ECO:0000256" key="7">
    <source>
        <dbReference type="ARBA" id="ARBA00023136"/>
    </source>
</evidence>
<keyword evidence="7 10" id="KW-0472">Membrane</keyword>
<comment type="subcellular location">
    <subcellularLocation>
        <location evidence="1 10">Cell outer membrane</location>
        <topology evidence="1 10">Multi-pass membrane protein</topology>
    </subcellularLocation>
</comment>
<dbReference type="Gene3D" id="2.170.130.10">
    <property type="entry name" value="TonB-dependent receptor, plug domain"/>
    <property type="match status" value="1"/>
</dbReference>
<keyword evidence="6 11" id="KW-0798">TonB box</keyword>
<evidence type="ECO:0000313" key="14">
    <source>
        <dbReference type="EMBL" id="MBS9524921.1"/>
    </source>
</evidence>
<evidence type="ECO:0000256" key="9">
    <source>
        <dbReference type="ARBA" id="ARBA00023237"/>
    </source>
</evidence>
<keyword evidence="15" id="KW-1185">Reference proteome</keyword>
<evidence type="ECO:0000259" key="12">
    <source>
        <dbReference type="Pfam" id="PF00593"/>
    </source>
</evidence>
<reference evidence="14 15" key="1">
    <citation type="submission" date="2021-05" db="EMBL/GenBank/DDBJ databases">
        <authorList>
            <person name="Zhang Z.D."/>
            <person name="Osman G."/>
        </authorList>
    </citation>
    <scope>NUCLEOTIDE SEQUENCE [LARGE SCALE GENOMIC DNA]</scope>
    <source>
        <strain evidence="14 15">KCTC 32217</strain>
    </source>
</reference>
<feature type="domain" description="TonB-dependent receptor plug" evidence="13">
    <location>
        <begin position="27"/>
        <end position="126"/>
    </location>
</feature>
<dbReference type="Pfam" id="PF07715">
    <property type="entry name" value="Plug"/>
    <property type="match status" value="1"/>
</dbReference>
<evidence type="ECO:0000259" key="13">
    <source>
        <dbReference type="Pfam" id="PF07715"/>
    </source>
</evidence>
<dbReference type="Gene3D" id="2.40.170.20">
    <property type="entry name" value="TonB-dependent receptor, beta-barrel domain"/>
    <property type="match status" value="1"/>
</dbReference>
<dbReference type="InterPro" id="IPR036942">
    <property type="entry name" value="Beta-barrel_TonB_sf"/>
</dbReference>
<dbReference type="GO" id="GO:0015344">
    <property type="term" value="F:siderophore uptake transmembrane transporter activity"/>
    <property type="evidence" value="ECO:0007669"/>
    <property type="project" value="TreeGrafter"/>
</dbReference>
<keyword evidence="4 10" id="KW-0812">Transmembrane</keyword>
<dbReference type="InterPro" id="IPR039426">
    <property type="entry name" value="TonB-dep_rcpt-like"/>
</dbReference>
<dbReference type="Proteomes" id="UP001319104">
    <property type="component" value="Unassembled WGS sequence"/>
</dbReference>
<gene>
    <name evidence="14" type="ORF">KI659_12955</name>
</gene>
<dbReference type="AlphaFoldDB" id="A0AAP2CKH9"/>
<dbReference type="EMBL" id="JAHCMY010000007">
    <property type="protein sequence ID" value="MBS9524921.1"/>
    <property type="molecule type" value="Genomic_DNA"/>
</dbReference>
<evidence type="ECO:0000256" key="6">
    <source>
        <dbReference type="ARBA" id="ARBA00023077"/>
    </source>
</evidence>
<keyword evidence="2 10" id="KW-0813">Transport</keyword>
<protein>
    <submittedName>
        <fullName evidence="14">TonB-dependent receptor plug domain-containing protein</fullName>
    </submittedName>
</protein>
<evidence type="ECO:0000256" key="5">
    <source>
        <dbReference type="ARBA" id="ARBA00022729"/>
    </source>
</evidence>
<dbReference type="InterPro" id="IPR037066">
    <property type="entry name" value="Plug_dom_sf"/>
</dbReference>
<evidence type="ECO:0000256" key="1">
    <source>
        <dbReference type="ARBA" id="ARBA00004571"/>
    </source>
</evidence>
<dbReference type="PANTHER" id="PTHR30069">
    <property type="entry name" value="TONB-DEPENDENT OUTER MEMBRANE RECEPTOR"/>
    <property type="match status" value="1"/>
</dbReference>
<evidence type="ECO:0000256" key="8">
    <source>
        <dbReference type="ARBA" id="ARBA00023170"/>
    </source>
</evidence>
<evidence type="ECO:0000256" key="2">
    <source>
        <dbReference type="ARBA" id="ARBA00022448"/>
    </source>
</evidence>
<evidence type="ECO:0000256" key="4">
    <source>
        <dbReference type="ARBA" id="ARBA00022692"/>
    </source>
</evidence>
<organism evidence="14 15">
    <name type="scientific">Litoribacter ruber</name>
    <dbReference type="NCBI Taxonomy" id="702568"/>
    <lineage>
        <taxon>Bacteria</taxon>
        <taxon>Pseudomonadati</taxon>
        <taxon>Bacteroidota</taxon>
        <taxon>Cytophagia</taxon>
        <taxon>Cytophagales</taxon>
        <taxon>Cyclobacteriaceae</taxon>
        <taxon>Litoribacter</taxon>
    </lineage>
</organism>
<dbReference type="SUPFAM" id="SSF56935">
    <property type="entry name" value="Porins"/>
    <property type="match status" value="1"/>
</dbReference>
<dbReference type="InterPro" id="IPR000531">
    <property type="entry name" value="Beta-barrel_TonB"/>
</dbReference>
<feature type="domain" description="TonB-dependent receptor-like beta-barrel" evidence="12">
    <location>
        <begin position="148"/>
        <end position="579"/>
    </location>
</feature>
<accession>A0AAP2CKH9</accession>
<dbReference type="InterPro" id="IPR012910">
    <property type="entry name" value="Plug_dom"/>
</dbReference>
<keyword evidence="9 10" id="KW-0998">Cell outer membrane</keyword>
<proteinExistence type="inferred from homology"/>
<evidence type="ECO:0000256" key="3">
    <source>
        <dbReference type="ARBA" id="ARBA00022452"/>
    </source>
</evidence>
<comment type="similarity">
    <text evidence="10 11">Belongs to the TonB-dependent receptor family.</text>
</comment>
<comment type="caution">
    <text evidence="14">The sequence shown here is derived from an EMBL/GenBank/DDBJ whole genome shotgun (WGS) entry which is preliminary data.</text>
</comment>